<dbReference type="EMBL" id="HG316455">
    <property type="protein sequence ID" value="CDF88130.1"/>
    <property type="molecule type" value="Genomic_DNA"/>
</dbReference>
<dbReference type="OrthoDB" id="1700726at2759"/>
<keyword evidence="1" id="KW-0547">Nucleotide-binding</keyword>
<protein>
    <submittedName>
        <fullName evidence="4">BN860_03004g1_1</fullName>
    </submittedName>
</protein>
<dbReference type="AlphaFoldDB" id="A0A8J2T4L0"/>
<accession>A0A8J2T4L0</accession>
<evidence type="ECO:0000256" key="2">
    <source>
        <dbReference type="ARBA" id="ARBA00022840"/>
    </source>
</evidence>
<dbReference type="Pfam" id="PF00501">
    <property type="entry name" value="AMP-binding"/>
    <property type="match status" value="1"/>
</dbReference>
<dbReference type="GO" id="GO:0004467">
    <property type="term" value="F:long-chain fatty acid-CoA ligase activity"/>
    <property type="evidence" value="ECO:0007669"/>
    <property type="project" value="TreeGrafter"/>
</dbReference>
<name>A0A8J2T4L0_ZYGB2</name>
<organism evidence="4 5">
    <name type="scientific">Zygosaccharomyces bailii (strain CLIB 213 / ATCC 58445 / CBS 680 / BCRC 21525 / NBRC 1098 / NCYC 1416 / NRRL Y-2227)</name>
    <dbReference type="NCBI Taxonomy" id="1333698"/>
    <lineage>
        <taxon>Eukaryota</taxon>
        <taxon>Fungi</taxon>
        <taxon>Dikarya</taxon>
        <taxon>Ascomycota</taxon>
        <taxon>Saccharomycotina</taxon>
        <taxon>Saccharomycetes</taxon>
        <taxon>Saccharomycetales</taxon>
        <taxon>Saccharomycetaceae</taxon>
        <taxon>Zygosaccharomyces</taxon>
    </lineage>
</organism>
<dbReference type="GO" id="GO:0005783">
    <property type="term" value="C:endoplasmic reticulum"/>
    <property type="evidence" value="ECO:0007669"/>
    <property type="project" value="TreeGrafter"/>
</dbReference>
<proteinExistence type="predicted"/>
<dbReference type="InterPro" id="IPR020845">
    <property type="entry name" value="AMP-binding_CS"/>
</dbReference>
<dbReference type="InterPro" id="IPR000873">
    <property type="entry name" value="AMP-dep_synth/lig_dom"/>
</dbReference>
<dbReference type="PANTHER" id="PTHR43272:SF33">
    <property type="entry name" value="AMP-BINDING DOMAIN-CONTAINING PROTEIN-RELATED"/>
    <property type="match status" value="1"/>
</dbReference>
<keyword evidence="2" id="KW-0067">ATP-binding</keyword>
<evidence type="ECO:0000256" key="1">
    <source>
        <dbReference type="ARBA" id="ARBA00022741"/>
    </source>
</evidence>
<dbReference type="PANTHER" id="PTHR43272">
    <property type="entry name" value="LONG-CHAIN-FATTY-ACID--COA LIGASE"/>
    <property type="match status" value="1"/>
</dbReference>
<dbReference type="GO" id="GO:0005524">
    <property type="term" value="F:ATP binding"/>
    <property type="evidence" value="ECO:0007669"/>
    <property type="project" value="UniProtKB-KW"/>
</dbReference>
<feature type="domain" description="AMP-dependent synthetase/ligase" evidence="3">
    <location>
        <begin position="125"/>
        <end position="527"/>
    </location>
</feature>
<dbReference type="PROSITE" id="PS00455">
    <property type="entry name" value="AMP_BINDING"/>
    <property type="match status" value="1"/>
</dbReference>
<evidence type="ECO:0000313" key="5">
    <source>
        <dbReference type="Proteomes" id="UP000019375"/>
    </source>
</evidence>
<sequence length="718" mass="79894">MVQQPSYFSLSDLVETDQRYAEVKRQLSPFERGSDEYLKKLIELCPLTQYVDDAELNKQQAIPVPNSQEDGYGPVYRSVLSPERQVSCFDISLPSFYHHFQLCTRLWPDNKCLGVRPLDAQTRTYSDRYEYITYAQVEERSRHLGSGIMSLVNVKRCKSLDSNDFIVAIFSHNRPEWVLADLACQAYSLTNTALYETLGPEASEYIMNLTGAPVLLFAKEAISKVISVLKDLRYVNTLICIDELTDSELHMLNSSLLPRKQNTNGEEISFHCLSQVEKIGATVQLPTTPPTLESIYTISFTSGTTGVPKGVVVPQRNATAGLTGGLAVVRIGKPDGTFMKDMCFLPLAHILQRQFLAYGLSTGGSLGFLHDPSPTNLVEDLKVLKPDYVVLVPRILTRFEQAIKQSLKKANYKGSKLPPALIHQIRASLGLDNAKFVLTGSAPISVDTLNFLSNALDVQMRQGYGLTESFAGMCFGEGSDINKGTVGPVGITCEVRLKSVPSMGYYADKDGKGEVQIRGPQVFTEYFKRPEETKAAIDDSGWFSTGDVASIDDAGLLKVIDRVKNFFKMAQGEYIAPEKVENMYLSSCPLVTQVFAYGDSFRTYLVGVVGIDEEVVKNTLAHKHGSLDPLRGENLANAINDNIRIKRDLLRLINGCCAQNLQGFERLHNIYVAIEPLTVEKNLVTPTLKVKRPVASKYFKEILYDLYEQGSLIKEDKL</sequence>
<evidence type="ECO:0000259" key="3">
    <source>
        <dbReference type="Pfam" id="PF00501"/>
    </source>
</evidence>
<keyword evidence="5" id="KW-1185">Reference proteome</keyword>
<evidence type="ECO:0000313" key="4">
    <source>
        <dbReference type="EMBL" id="CDF88130.1"/>
    </source>
</evidence>
<dbReference type="SUPFAM" id="SSF56801">
    <property type="entry name" value="Acetyl-CoA synthetase-like"/>
    <property type="match status" value="1"/>
</dbReference>
<dbReference type="Proteomes" id="UP000019375">
    <property type="component" value="Unassembled WGS sequence"/>
</dbReference>
<reference evidence="5" key="1">
    <citation type="journal article" date="2013" name="Genome Announc.">
        <title>Genome sequence of the food spoilage yeast Zygosaccharomyces bailii CLIB 213(T).</title>
        <authorList>
            <person name="Galeote V."/>
            <person name="Bigey F."/>
            <person name="Devillers H."/>
            <person name="Neuveglise C."/>
            <person name="Dequin S."/>
        </authorList>
    </citation>
    <scope>NUCLEOTIDE SEQUENCE [LARGE SCALE GENOMIC DNA]</scope>
    <source>
        <strain evidence="5">CLIB 213 / ATCC 58445 / CBS 680 / CCRC 21525 / NBRC 1098 / NCYC 1416 / NRRL Y-2227</strain>
    </source>
</reference>
<dbReference type="Gene3D" id="3.40.50.12780">
    <property type="entry name" value="N-terminal domain of ligase-like"/>
    <property type="match status" value="1"/>
</dbReference>
<gene>
    <name evidence="4" type="ORF">BN860_03004g</name>
</gene>
<dbReference type="GO" id="GO:0016020">
    <property type="term" value="C:membrane"/>
    <property type="evidence" value="ECO:0007669"/>
    <property type="project" value="TreeGrafter"/>
</dbReference>
<dbReference type="InterPro" id="IPR042099">
    <property type="entry name" value="ANL_N_sf"/>
</dbReference>